<organism evidence="2 3">
    <name type="scientific">Cannabis sativa</name>
    <name type="common">Hemp</name>
    <name type="synonym">Marijuana</name>
    <dbReference type="NCBI Taxonomy" id="3483"/>
    <lineage>
        <taxon>Eukaryota</taxon>
        <taxon>Viridiplantae</taxon>
        <taxon>Streptophyta</taxon>
        <taxon>Embryophyta</taxon>
        <taxon>Tracheophyta</taxon>
        <taxon>Spermatophyta</taxon>
        <taxon>Magnoliopsida</taxon>
        <taxon>eudicotyledons</taxon>
        <taxon>Gunneridae</taxon>
        <taxon>Pentapetalae</taxon>
        <taxon>rosids</taxon>
        <taxon>fabids</taxon>
        <taxon>Rosales</taxon>
        <taxon>Cannabaceae</taxon>
        <taxon>Cannabis</taxon>
    </lineage>
</organism>
<comment type="caution">
    <text evidence="2">The sequence shown here is derived from an EMBL/GenBank/DDBJ whole genome shotgun (WGS) entry which is preliminary data.</text>
</comment>
<dbReference type="Proteomes" id="UP000525078">
    <property type="component" value="Unassembled WGS sequence"/>
</dbReference>
<proteinExistence type="predicted"/>
<evidence type="ECO:0000313" key="3">
    <source>
        <dbReference type="Proteomes" id="UP000525078"/>
    </source>
</evidence>
<evidence type="ECO:0000313" key="2">
    <source>
        <dbReference type="EMBL" id="KAF4354249.1"/>
    </source>
</evidence>
<accession>A0A7J6E977</accession>
<gene>
    <name evidence="2" type="ORF">F8388_021726</name>
</gene>
<dbReference type="AlphaFoldDB" id="A0A7J6E977"/>
<name>A0A7J6E977_CANSA</name>
<dbReference type="Pfam" id="PF13963">
    <property type="entry name" value="Transpos_assoc"/>
    <property type="match status" value="1"/>
</dbReference>
<dbReference type="EMBL" id="JAATIP010000283">
    <property type="protein sequence ID" value="KAF4354249.1"/>
    <property type="molecule type" value="Genomic_DNA"/>
</dbReference>
<sequence length="304" mass="34226">MSINKTWINNPNKLSDEYGAGVVAFLERAKNFVDETGLVKCPCNKCVNIQLQTINVIEHHLFNNGFLQSYTNWYWHGEEEIIPTNKVVQQCQKDEIMDGLNVIEQPEKNKDDEIVCDYEMNTSEECVCDDDEIATREEIECNYDDELPTTEENQHDDEIPTDFRDGQDYRDLSAEMEAPLFPGVDIANCMIQERLKNVLEIQLQSPASSSAASASISMDEEENTALGLRAQHDDEVPLYEQVQGMMASIRAMEEYMAALAGASSFPLPPPPDQDPKAPSQLFFKGCEGIQELSSQPIVAQFPDV</sequence>
<evidence type="ECO:0000259" key="1">
    <source>
        <dbReference type="Pfam" id="PF13963"/>
    </source>
</evidence>
<reference evidence="2 3" key="1">
    <citation type="journal article" date="2020" name="bioRxiv">
        <title>Sequence and annotation of 42 cannabis genomes reveals extensive copy number variation in cannabinoid synthesis and pathogen resistance genes.</title>
        <authorList>
            <person name="Mckernan K.J."/>
            <person name="Helbert Y."/>
            <person name="Kane L.T."/>
            <person name="Ebling H."/>
            <person name="Zhang L."/>
            <person name="Liu B."/>
            <person name="Eaton Z."/>
            <person name="Mclaughlin S."/>
            <person name="Kingan S."/>
            <person name="Baybayan P."/>
            <person name="Concepcion G."/>
            <person name="Jordan M."/>
            <person name="Riva A."/>
            <person name="Barbazuk W."/>
            <person name="Harkins T."/>
        </authorList>
    </citation>
    <scope>NUCLEOTIDE SEQUENCE [LARGE SCALE GENOMIC DNA]</scope>
    <source>
        <strain evidence="3">cv. Jamaican Lion 4</strain>
        <tissue evidence="2">Leaf</tissue>
    </source>
</reference>
<dbReference type="InterPro" id="IPR029480">
    <property type="entry name" value="Transpos_assoc"/>
</dbReference>
<feature type="domain" description="Transposase-associated" evidence="1">
    <location>
        <begin position="5"/>
        <end position="78"/>
    </location>
</feature>
<protein>
    <recommendedName>
        <fullName evidence="1">Transposase-associated domain-containing protein</fullName>
    </recommendedName>
</protein>